<evidence type="ECO:0000256" key="5">
    <source>
        <dbReference type="ARBA" id="ARBA00023136"/>
    </source>
</evidence>
<dbReference type="GO" id="GO:0005524">
    <property type="term" value="F:ATP binding"/>
    <property type="evidence" value="ECO:0007669"/>
    <property type="project" value="UniProtKB-KW"/>
</dbReference>
<dbReference type="InterPro" id="IPR008995">
    <property type="entry name" value="Mo/tungstate-bd_C_term_dom"/>
</dbReference>
<evidence type="ECO:0000313" key="9">
    <source>
        <dbReference type="Proteomes" id="UP000184123"/>
    </source>
</evidence>
<dbReference type="Pfam" id="PF00005">
    <property type="entry name" value="ABC_tran"/>
    <property type="match status" value="1"/>
</dbReference>
<dbReference type="GO" id="GO:0055052">
    <property type="term" value="C:ATP-binding cassette (ABC) transporter complex, substrate-binding subunit-containing"/>
    <property type="evidence" value="ECO:0007669"/>
    <property type="project" value="TreeGrafter"/>
</dbReference>
<dbReference type="RefSeq" id="WP_073433488.1">
    <property type="nucleotide sequence ID" value="NZ_BJXU01000009.1"/>
</dbReference>
<reference evidence="7 10" key="2">
    <citation type="submission" date="2019-07" db="EMBL/GenBank/DDBJ databases">
        <title>Whole genome shotgun sequence of Halomonas cupida NBRC 102219.</title>
        <authorList>
            <person name="Hosoyama A."/>
            <person name="Uohara A."/>
            <person name="Ohji S."/>
            <person name="Ichikawa N."/>
        </authorList>
    </citation>
    <scope>NUCLEOTIDE SEQUENCE [LARGE SCALE GENOMIC DNA]</scope>
    <source>
        <strain evidence="7 10">NBRC 102219</strain>
    </source>
</reference>
<dbReference type="InterPro" id="IPR027417">
    <property type="entry name" value="P-loop_NTPase"/>
</dbReference>
<evidence type="ECO:0000313" key="8">
    <source>
        <dbReference type="EMBL" id="SHL44069.1"/>
    </source>
</evidence>
<evidence type="ECO:0000256" key="3">
    <source>
        <dbReference type="ARBA" id="ARBA00022741"/>
    </source>
</evidence>
<evidence type="ECO:0000256" key="2">
    <source>
        <dbReference type="ARBA" id="ARBA00022475"/>
    </source>
</evidence>
<keyword evidence="10" id="KW-1185">Reference proteome</keyword>
<dbReference type="GO" id="GO:0016887">
    <property type="term" value="F:ATP hydrolysis activity"/>
    <property type="evidence" value="ECO:0007669"/>
    <property type="project" value="InterPro"/>
</dbReference>
<evidence type="ECO:0000313" key="7">
    <source>
        <dbReference type="EMBL" id="GEN22322.1"/>
    </source>
</evidence>
<protein>
    <submittedName>
        <fullName evidence="7 8">ABC transporter ATP-binding protein</fullName>
    </submittedName>
</protein>
<dbReference type="STRING" id="44933.SAMN05660971_00579"/>
<dbReference type="InterPro" id="IPR003593">
    <property type="entry name" value="AAA+_ATPase"/>
</dbReference>
<dbReference type="AlphaFoldDB" id="A0A1M7ANT9"/>
<gene>
    <name evidence="7" type="ORF">HCU01_02710</name>
    <name evidence="8" type="ORF">SAMN05660971_00579</name>
</gene>
<dbReference type="Pfam" id="PF17912">
    <property type="entry name" value="OB_MalK"/>
    <property type="match status" value="1"/>
</dbReference>
<dbReference type="OrthoDB" id="9802264at2"/>
<accession>A0A1M7ANT9</accession>
<keyword evidence="2" id="KW-1003">Cell membrane</keyword>
<keyword evidence="4 8" id="KW-0067">ATP-binding</keyword>
<evidence type="ECO:0000256" key="1">
    <source>
        <dbReference type="ARBA" id="ARBA00022448"/>
    </source>
</evidence>
<dbReference type="EMBL" id="BJXU01000009">
    <property type="protein sequence ID" value="GEN22322.1"/>
    <property type="molecule type" value="Genomic_DNA"/>
</dbReference>
<dbReference type="PANTHER" id="PTHR43875:SF14">
    <property type="entry name" value="ABC TRANSPORTER ATP-BINDING PROTEIN"/>
    <property type="match status" value="1"/>
</dbReference>
<dbReference type="FunFam" id="3.40.50.300:FF:000042">
    <property type="entry name" value="Maltose/maltodextrin ABC transporter, ATP-binding protein"/>
    <property type="match status" value="1"/>
</dbReference>
<dbReference type="PROSITE" id="PS50893">
    <property type="entry name" value="ABC_TRANSPORTER_2"/>
    <property type="match status" value="1"/>
</dbReference>
<organism evidence="8 9">
    <name type="scientific">Halomonas cupida</name>
    <dbReference type="NCBI Taxonomy" id="44933"/>
    <lineage>
        <taxon>Bacteria</taxon>
        <taxon>Pseudomonadati</taxon>
        <taxon>Pseudomonadota</taxon>
        <taxon>Gammaproteobacteria</taxon>
        <taxon>Oceanospirillales</taxon>
        <taxon>Halomonadaceae</taxon>
        <taxon>Halomonas</taxon>
    </lineage>
</organism>
<dbReference type="Gene3D" id="2.40.50.100">
    <property type="match status" value="1"/>
</dbReference>
<sequence length="388" mass="43633">MAEITLSQLAHSYQAQPSGEADYAIRRMDHVWEEGGAYALLGPSGCGKSTLLNIISGLLAPSSGEVLFNGRRVNELPPEERNIAQVFQFPVVYDTMTVYDNLAFPLRNVKTPEETVRQRVMEVADSLDLVAQLDRKARNLTADEKQKVSMGRGLVRDDVTAILFDEPLTVIDPQLKFKLRRKLKEIHQRFAVTMIYVTHDQLEASTFADRIAVMYDGQIVQFGTPQELFERPTHTFVGYFIGSPGMNFMSMALQGEGADGEEGDELVADGQSLVLSQAWQQAVRKALAQTDNVKLGIRPEFVELAVEMVDEEGDDRVEAFLTMVVEHSQDLGTYAIFTLQRDDLRLKARVEEGHPLPFDVAPGTEVRVRFPAQRFGLYVDEYRWEVEA</sequence>
<dbReference type="Proteomes" id="UP000184123">
    <property type="component" value="Unassembled WGS sequence"/>
</dbReference>
<keyword evidence="1" id="KW-0813">Transport</keyword>
<dbReference type="Proteomes" id="UP000321726">
    <property type="component" value="Unassembled WGS sequence"/>
</dbReference>
<dbReference type="EMBL" id="FRCA01000001">
    <property type="protein sequence ID" value="SHL44069.1"/>
    <property type="molecule type" value="Genomic_DNA"/>
</dbReference>
<feature type="domain" description="ABC transporter" evidence="6">
    <location>
        <begin position="4"/>
        <end position="241"/>
    </location>
</feature>
<dbReference type="SMART" id="SM00382">
    <property type="entry name" value="AAA"/>
    <property type="match status" value="1"/>
</dbReference>
<dbReference type="InterPro" id="IPR015853">
    <property type="entry name" value="ABC_transpr_FbpC"/>
</dbReference>
<dbReference type="SUPFAM" id="SSF50331">
    <property type="entry name" value="MOP-like"/>
    <property type="match status" value="1"/>
</dbReference>
<proteinExistence type="predicted"/>
<dbReference type="InterPro" id="IPR003439">
    <property type="entry name" value="ABC_transporter-like_ATP-bd"/>
</dbReference>
<keyword evidence="3" id="KW-0547">Nucleotide-binding</keyword>
<dbReference type="InterPro" id="IPR047641">
    <property type="entry name" value="ABC_transpr_MalK/UgpC-like"/>
</dbReference>
<dbReference type="GO" id="GO:0015408">
    <property type="term" value="F:ABC-type ferric iron transporter activity"/>
    <property type="evidence" value="ECO:0007669"/>
    <property type="project" value="InterPro"/>
</dbReference>
<evidence type="ECO:0000259" key="6">
    <source>
        <dbReference type="PROSITE" id="PS50893"/>
    </source>
</evidence>
<name>A0A1M7ANT9_9GAMM</name>
<evidence type="ECO:0000256" key="4">
    <source>
        <dbReference type="ARBA" id="ARBA00022840"/>
    </source>
</evidence>
<dbReference type="CDD" id="cd03259">
    <property type="entry name" value="ABC_Carb_Solutes_like"/>
    <property type="match status" value="1"/>
</dbReference>
<reference evidence="8 9" key="1">
    <citation type="submission" date="2016-11" db="EMBL/GenBank/DDBJ databases">
        <authorList>
            <person name="Jaros S."/>
            <person name="Januszkiewicz K."/>
            <person name="Wedrychowicz H."/>
        </authorList>
    </citation>
    <scope>NUCLEOTIDE SEQUENCE [LARGE SCALE GENOMIC DNA]</scope>
    <source>
        <strain evidence="8 9">DSM 4740</strain>
    </source>
</reference>
<dbReference type="InterPro" id="IPR040582">
    <property type="entry name" value="OB_MalK-like"/>
</dbReference>
<evidence type="ECO:0000313" key="10">
    <source>
        <dbReference type="Proteomes" id="UP000321726"/>
    </source>
</evidence>
<dbReference type="PANTHER" id="PTHR43875">
    <property type="entry name" value="MALTODEXTRIN IMPORT ATP-BINDING PROTEIN MSMX"/>
    <property type="match status" value="1"/>
</dbReference>
<dbReference type="SUPFAM" id="SSF52540">
    <property type="entry name" value="P-loop containing nucleoside triphosphate hydrolases"/>
    <property type="match status" value="1"/>
</dbReference>
<dbReference type="Gene3D" id="3.40.50.300">
    <property type="entry name" value="P-loop containing nucleotide triphosphate hydrolases"/>
    <property type="match status" value="1"/>
</dbReference>
<keyword evidence="5" id="KW-0472">Membrane</keyword>